<dbReference type="EMBL" id="HG994360">
    <property type="protein sequence ID" value="CAF2086772.1"/>
    <property type="molecule type" value="Genomic_DNA"/>
</dbReference>
<name>A0A816SQS5_BRANA</name>
<proteinExistence type="predicted"/>
<sequence length="59" mass="6945">LPDITKPARKVSRKMQLNRCFRQPETVFVRKQCCNVKSKTTRQRISRLSIDEERGNAIL</sequence>
<feature type="non-terminal residue" evidence="1">
    <location>
        <position position="1"/>
    </location>
</feature>
<organism evidence="1">
    <name type="scientific">Brassica napus</name>
    <name type="common">Rape</name>
    <dbReference type="NCBI Taxonomy" id="3708"/>
    <lineage>
        <taxon>Eukaryota</taxon>
        <taxon>Viridiplantae</taxon>
        <taxon>Streptophyta</taxon>
        <taxon>Embryophyta</taxon>
        <taxon>Tracheophyta</taxon>
        <taxon>Spermatophyta</taxon>
        <taxon>Magnoliopsida</taxon>
        <taxon>eudicotyledons</taxon>
        <taxon>Gunneridae</taxon>
        <taxon>Pentapetalae</taxon>
        <taxon>rosids</taxon>
        <taxon>malvids</taxon>
        <taxon>Brassicales</taxon>
        <taxon>Brassicaceae</taxon>
        <taxon>Brassiceae</taxon>
        <taxon>Brassica</taxon>
    </lineage>
</organism>
<accession>A0A816SQS5</accession>
<gene>
    <name evidence="1" type="ORF">DARMORV10_A06P26140.1</name>
</gene>
<evidence type="ECO:0000313" key="1">
    <source>
        <dbReference type="EMBL" id="CAF2086772.1"/>
    </source>
</evidence>
<feature type="non-terminal residue" evidence="1">
    <location>
        <position position="59"/>
    </location>
</feature>
<dbReference type="Proteomes" id="UP001295469">
    <property type="component" value="Chromosome A06"/>
</dbReference>
<protein>
    <submittedName>
        <fullName evidence="1">(rape) hypothetical protein</fullName>
    </submittedName>
</protein>
<dbReference type="AlphaFoldDB" id="A0A816SQS5"/>
<reference evidence="1" key="1">
    <citation type="submission" date="2021-01" db="EMBL/GenBank/DDBJ databases">
        <authorList>
            <consortium name="Genoscope - CEA"/>
            <person name="William W."/>
        </authorList>
    </citation>
    <scope>NUCLEOTIDE SEQUENCE</scope>
</reference>